<evidence type="ECO:0000256" key="1">
    <source>
        <dbReference type="SAM" id="MobiDB-lite"/>
    </source>
</evidence>
<keyword evidence="2" id="KW-1185">Reference proteome</keyword>
<dbReference type="PANTHER" id="PTHR35544">
    <property type="entry name" value="RIBOSOMAL BIOGENESIS FACTOR"/>
    <property type="match status" value="1"/>
</dbReference>
<dbReference type="OrthoDB" id="8828063at2759"/>
<dbReference type="CTD" id="401466"/>
<dbReference type="KEGG" id="muo:115478625"/>
<feature type="compositionally biased region" description="Basic residues" evidence="1">
    <location>
        <begin position="1"/>
        <end position="10"/>
    </location>
</feature>
<name>A0A6P7Z3L3_9AMPH</name>
<dbReference type="GO" id="GO:0005730">
    <property type="term" value="C:nucleolus"/>
    <property type="evidence" value="ECO:0007669"/>
    <property type="project" value="TreeGrafter"/>
</dbReference>
<sequence>MAKNKSKGQKQKNVFHVASKKPKPKNKAKPVLTNLKKINLVNDENVSRVNKAFARVQNEVKHLSQKMASESQLRHQHPKQPEDEPPNIDDATTLFSQL</sequence>
<feature type="region of interest" description="Disordered" evidence="1">
    <location>
        <begin position="61"/>
        <end position="98"/>
    </location>
</feature>
<reference evidence="3" key="1">
    <citation type="submission" date="2025-08" db="UniProtKB">
        <authorList>
            <consortium name="RefSeq"/>
        </authorList>
    </citation>
    <scope>IDENTIFICATION</scope>
</reference>
<feature type="region of interest" description="Disordered" evidence="1">
    <location>
        <begin position="1"/>
        <end position="31"/>
    </location>
</feature>
<protein>
    <submittedName>
        <fullName evidence="3">Ribosomal biogenesis factor</fullName>
    </submittedName>
</protein>
<evidence type="ECO:0000313" key="2">
    <source>
        <dbReference type="Proteomes" id="UP000515156"/>
    </source>
</evidence>
<feature type="compositionally biased region" description="Basic residues" evidence="1">
    <location>
        <begin position="18"/>
        <end position="28"/>
    </location>
</feature>
<dbReference type="GO" id="GO:0042254">
    <property type="term" value="P:ribosome biogenesis"/>
    <property type="evidence" value="ECO:0007669"/>
    <property type="project" value="InterPro"/>
</dbReference>
<dbReference type="FunCoup" id="A0A6P7Z3L3">
    <property type="interactions" value="2256"/>
</dbReference>
<dbReference type="PANTHER" id="PTHR35544:SF4">
    <property type="entry name" value="RIBOSOMAL BIOGENESIS FACTOR"/>
    <property type="match status" value="1"/>
</dbReference>
<dbReference type="GeneID" id="115478625"/>
<dbReference type="AlphaFoldDB" id="A0A6P7Z3L3"/>
<dbReference type="InterPro" id="IPR031389">
    <property type="entry name" value="RBIS"/>
</dbReference>
<organism evidence="2 3">
    <name type="scientific">Microcaecilia unicolor</name>
    <dbReference type="NCBI Taxonomy" id="1415580"/>
    <lineage>
        <taxon>Eukaryota</taxon>
        <taxon>Metazoa</taxon>
        <taxon>Chordata</taxon>
        <taxon>Craniata</taxon>
        <taxon>Vertebrata</taxon>
        <taxon>Euteleostomi</taxon>
        <taxon>Amphibia</taxon>
        <taxon>Gymnophiona</taxon>
        <taxon>Siphonopidae</taxon>
        <taxon>Microcaecilia</taxon>
    </lineage>
</organism>
<dbReference type="Pfam" id="PF15679">
    <property type="entry name" value="DUF4665"/>
    <property type="match status" value="1"/>
</dbReference>
<proteinExistence type="predicted"/>
<dbReference type="InParanoid" id="A0A6P7Z3L3"/>
<accession>A0A6P7Z3L3</accession>
<gene>
    <name evidence="3" type="primary">RBIS</name>
</gene>
<dbReference type="RefSeq" id="XP_030071973.1">
    <property type="nucleotide sequence ID" value="XM_030216113.1"/>
</dbReference>
<dbReference type="Proteomes" id="UP000515156">
    <property type="component" value="Chromosome 1"/>
</dbReference>
<evidence type="ECO:0000313" key="3">
    <source>
        <dbReference type="RefSeq" id="XP_030071973.1"/>
    </source>
</evidence>